<feature type="domain" description="PiggyBac transposable element-derived protein" evidence="2">
    <location>
        <begin position="100"/>
        <end position="171"/>
    </location>
</feature>
<protein>
    <recommendedName>
        <fullName evidence="2">PiggyBac transposable element-derived protein domain-containing protein</fullName>
    </recommendedName>
</protein>
<dbReference type="RefSeq" id="XP_009018781.1">
    <property type="nucleotide sequence ID" value="XM_009020533.1"/>
</dbReference>
<dbReference type="CTD" id="20204753"/>
<keyword evidence="5" id="KW-1185">Reference proteome</keyword>
<dbReference type="OrthoDB" id="6158906at2759"/>
<gene>
    <name evidence="4" type="primary">20204753</name>
    <name evidence="3" type="ORF">HELRODRAFT_173967</name>
</gene>
<dbReference type="Pfam" id="PF13843">
    <property type="entry name" value="DDE_Tnp_1_7"/>
    <property type="match status" value="1"/>
</dbReference>
<reference evidence="4" key="3">
    <citation type="submission" date="2015-06" db="UniProtKB">
        <authorList>
            <consortium name="EnsemblMetazoa"/>
        </authorList>
    </citation>
    <scope>IDENTIFICATION</scope>
</reference>
<evidence type="ECO:0000313" key="5">
    <source>
        <dbReference type="Proteomes" id="UP000015101"/>
    </source>
</evidence>
<reference evidence="3 5" key="2">
    <citation type="journal article" date="2013" name="Nature">
        <title>Insights into bilaterian evolution from three spiralian genomes.</title>
        <authorList>
            <person name="Simakov O."/>
            <person name="Marletaz F."/>
            <person name="Cho S.J."/>
            <person name="Edsinger-Gonzales E."/>
            <person name="Havlak P."/>
            <person name="Hellsten U."/>
            <person name="Kuo D.H."/>
            <person name="Larsson T."/>
            <person name="Lv J."/>
            <person name="Arendt D."/>
            <person name="Savage R."/>
            <person name="Osoegawa K."/>
            <person name="de Jong P."/>
            <person name="Grimwood J."/>
            <person name="Chapman J.A."/>
            <person name="Shapiro H."/>
            <person name="Aerts A."/>
            <person name="Otillar R.P."/>
            <person name="Terry A.Y."/>
            <person name="Boore J.L."/>
            <person name="Grigoriev I.V."/>
            <person name="Lindberg D.R."/>
            <person name="Seaver E.C."/>
            <person name="Weisblat D.A."/>
            <person name="Putnam N.H."/>
            <person name="Rokhsar D.S."/>
        </authorList>
    </citation>
    <scope>NUCLEOTIDE SEQUENCE</scope>
</reference>
<dbReference type="InterPro" id="IPR029526">
    <property type="entry name" value="PGBD"/>
</dbReference>
<name>T1F7F4_HELRO</name>
<dbReference type="EMBL" id="KB096676">
    <property type="protein sequence ID" value="ESO03088.1"/>
    <property type="molecule type" value="Genomic_DNA"/>
</dbReference>
<sequence length="234" mass="26472">MAYSERFTLEQAKQLIIDNSSDEESISEHEEITDYLDVEFTDEKGNEPFLVEDSADDDDEIKYTLQSSNVQNDSSNSDLGSSDESNDNEKSKTFVSKCGNIVWQNEPVYNKCGRRGRKSNDEKEKNQAQRVVLDLSENLKGSGRNITCDNFFTSLSLIQMLKKEKLTLLGTSMINFGHKDDLVETKIPAILSKSGRCHACPRIKDKKTALKCSKCNKPTCRDHVFMICRNCSTN</sequence>
<dbReference type="KEGG" id="hro:HELRODRAFT_173967"/>
<dbReference type="EMBL" id="AMQM01004767">
    <property type="status" value="NOT_ANNOTATED_CDS"/>
    <property type="molecule type" value="Genomic_DNA"/>
</dbReference>
<dbReference type="HOGENOM" id="CLU_103489_0_0_1"/>
<feature type="compositionally biased region" description="Low complexity" evidence="1">
    <location>
        <begin position="66"/>
        <end position="83"/>
    </location>
</feature>
<feature type="region of interest" description="Disordered" evidence="1">
    <location>
        <begin position="37"/>
        <end position="91"/>
    </location>
</feature>
<dbReference type="EnsemblMetazoa" id="HelroT173967">
    <property type="protein sequence ID" value="HelroP173967"/>
    <property type="gene ID" value="HelroG173967"/>
</dbReference>
<dbReference type="GeneID" id="20204753"/>
<evidence type="ECO:0000313" key="3">
    <source>
        <dbReference type="EMBL" id="ESO03088.1"/>
    </source>
</evidence>
<proteinExistence type="predicted"/>
<evidence type="ECO:0000256" key="1">
    <source>
        <dbReference type="SAM" id="MobiDB-lite"/>
    </source>
</evidence>
<dbReference type="InParanoid" id="T1F7F4"/>
<organism evidence="4 5">
    <name type="scientific">Helobdella robusta</name>
    <name type="common">Californian leech</name>
    <dbReference type="NCBI Taxonomy" id="6412"/>
    <lineage>
        <taxon>Eukaryota</taxon>
        <taxon>Metazoa</taxon>
        <taxon>Spiralia</taxon>
        <taxon>Lophotrochozoa</taxon>
        <taxon>Annelida</taxon>
        <taxon>Clitellata</taxon>
        <taxon>Hirudinea</taxon>
        <taxon>Rhynchobdellida</taxon>
        <taxon>Glossiphoniidae</taxon>
        <taxon>Helobdella</taxon>
    </lineage>
</organism>
<evidence type="ECO:0000313" key="4">
    <source>
        <dbReference type="EnsemblMetazoa" id="HelroP173967"/>
    </source>
</evidence>
<accession>T1F7F4</accession>
<evidence type="ECO:0000259" key="2">
    <source>
        <dbReference type="Pfam" id="PF13843"/>
    </source>
</evidence>
<dbReference type="Proteomes" id="UP000015101">
    <property type="component" value="Unassembled WGS sequence"/>
</dbReference>
<dbReference type="AlphaFoldDB" id="T1F7F4"/>
<reference evidence="5" key="1">
    <citation type="submission" date="2012-12" db="EMBL/GenBank/DDBJ databases">
        <authorList>
            <person name="Hellsten U."/>
            <person name="Grimwood J."/>
            <person name="Chapman J.A."/>
            <person name="Shapiro H."/>
            <person name="Aerts A."/>
            <person name="Otillar R.P."/>
            <person name="Terry A.Y."/>
            <person name="Boore J.L."/>
            <person name="Simakov O."/>
            <person name="Marletaz F."/>
            <person name="Cho S.-J."/>
            <person name="Edsinger-Gonzales E."/>
            <person name="Havlak P."/>
            <person name="Kuo D.-H."/>
            <person name="Larsson T."/>
            <person name="Lv J."/>
            <person name="Arendt D."/>
            <person name="Savage R."/>
            <person name="Osoegawa K."/>
            <person name="de Jong P."/>
            <person name="Lindberg D.R."/>
            <person name="Seaver E.C."/>
            <person name="Weisblat D.A."/>
            <person name="Putnam N.H."/>
            <person name="Grigoriev I.V."/>
            <person name="Rokhsar D.S."/>
        </authorList>
    </citation>
    <scope>NUCLEOTIDE SEQUENCE</scope>
</reference>